<feature type="transmembrane region" description="Helical" evidence="7">
    <location>
        <begin position="21"/>
        <end position="43"/>
    </location>
</feature>
<evidence type="ECO:0000256" key="2">
    <source>
        <dbReference type="ARBA" id="ARBA00022448"/>
    </source>
</evidence>
<dbReference type="RefSeq" id="WP_345468671.1">
    <property type="nucleotide sequence ID" value="NZ_BAABHF010000027.1"/>
</dbReference>
<feature type="transmembrane region" description="Helical" evidence="7">
    <location>
        <begin position="116"/>
        <end position="135"/>
    </location>
</feature>
<keyword evidence="10" id="KW-1185">Reference proteome</keyword>
<dbReference type="Proteomes" id="UP001500503">
    <property type="component" value="Unassembled WGS sequence"/>
</dbReference>
<dbReference type="InterPro" id="IPR020846">
    <property type="entry name" value="MFS_dom"/>
</dbReference>
<feature type="transmembrane region" description="Helical" evidence="7">
    <location>
        <begin position="342"/>
        <end position="358"/>
    </location>
</feature>
<feature type="transmembrane region" description="Helical" evidence="7">
    <location>
        <begin position="277"/>
        <end position="296"/>
    </location>
</feature>
<evidence type="ECO:0000256" key="3">
    <source>
        <dbReference type="ARBA" id="ARBA00022475"/>
    </source>
</evidence>
<keyword evidence="5 7" id="KW-1133">Transmembrane helix</keyword>
<feature type="transmembrane region" description="Helical" evidence="7">
    <location>
        <begin position="87"/>
        <end position="110"/>
    </location>
</feature>
<dbReference type="EMBL" id="BAABHF010000027">
    <property type="protein sequence ID" value="GAA4502447.1"/>
    <property type="molecule type" value="Genomic_DNA"/>
</dbReference>
<feature type="transmembrane region" description="Helical" evidence="7">
    <location>
        <begin position="55"/>
        <end position="75"/>
    </location>
</feature>
<dbReference type="InterPro" id="IPR036259">
    <property type="entry name" value="MFS_trans_sf"/>
</dbReference>
<keyword evidence="4 7" id="KW-0812">Transmembrane</keyword>
<evidence type="ECO:0000259" key="8">
    <source>
        <dbReference type="PROSITE" id="PS50850"/>
    </source>
</evidence>
<protein>
    <submittedName>
        <fullName evidence="9">MFS transporter</fullName>
    </submittedName>
</protein>
<dbReference type="PROSITE" id="PS50850">
    <property type="entry name" value="MFS"/>
    <property type="match status" value="1"/>
</dbReference>
<dbReference type="Gene3D" id="1.20.1250.20">
    <property type="entry name" value="MFS general substrate transporter like domains"/>
    <property type="match status" value="1"/>
</dbReference>
<dbReference type="SUPFAM" id="SSF103473">
    <property type="entry name" value="MFS general substrate transporter"/>
    <property type="match status" value="2"/>
</dbReference>
<comment type="subcellular location">
    <subcellularLocation>
        <location evidence="1">Cell membrane</location>
        <topology evidence="1">Multi-pass membrane protein</topology>
    </subcellularLocation>
</comment>
<evidence type="ECO:0000256" key="1">
    <source>
        <dbReference type="ARBA" id="ARBA00004651"/>
    </source>
</evidence>
<dbReference type="PRINTS" id="PR01036">
    <property type="entry name" value="TCRTETB"/>
</dbReference>
<feature type="transmembrane region" description="Helical" evidence="7">
    <location>
        <begin position="370"/>
        <end position="391"/>
    </location>
</feature>
<dbReference type="Gene3D" id="1.20.1720.10">
    <property type="entry name" value="Multidrug resistance protein D"/>
    <property type="match status" value="1"/>
</dbReference>
<reference evidence="10" key="1">
    <citation type="journal article" date="2019" name="Int. J. Syst. Evol. Microbiol.">
        <title>The Global Catalogue of Microorganisms (GCM) 10K type strain sequencing project: providing services to taxonomists for standard genome sequencing and annotation.</title>
        <authorList>
            <consortium name="The Broad Institute Genomics Platform"/>
            <consortium name="The Broad Institute Genome Sequencing Center for Infectious Disease"/>
            <person name="Wu L."/>
            <person name="Ma J."/>
        </authorList>
    </citation>
    <scope>NUCLEOTIDE SEQUENCE [LARGE SCALE GENOMIC DNA]</scope>
    <source>
        <strain evidence="10">JCM 17933</strain>
    </source>
</reference>
<proteinExistence type="predicted"/>
<evidence type="ECO:0000256" key="4">
    <source>
        <dbReference type="ARBA" id="ARBA00022692"/>
    </source>
</evidence>
<evidence type="ECO:0000313" key="10">
    <source>
        <dbReference type="Proteomes" id="UP001500503"/>
    </source>
</evidence>
<keyword evidence="2" id="KW-0813">Transport</keyword>
<evidence type="ECO:0000256" key="7">
    <source>
        <dbReference type="SAM" id="Phobius"/>
    </source>
</evidence>
<accession>A0ABP8QHR8</accession>
<feature type="transmembrane region" description="Helical" evidence="7">
    <location>
        <begin position="174"/>
        <end position="194"/>
    </location>
</feature>
<dbReference type="PANTHER" id="PTHR42718:SF46">
    <property type="entry name" value="BLR6921 PROTEIN"/>
    <property type="match status" value="1"/>
</dbReference>
<feature type="transmembrane region" description="Helical" evidence="7">
    <location>
        <begin position="447"/>
        <end position="469"/>
    </location>
</feature>
<feature type="transmembrane region" description="Helical" evidence="7">
    <location>
        <begin position="308"/>
        <end position="330"/>
    </location>
</feature>
<feature type="transmembrane region" description="Helical" evidence="7">
    <location>
        <begin position="403"/>
        <end position="427"/>
    </location>
</feature>
<feature type="domain" description="Major facilitator superfamily (MFS) profile" evidence="8">
    <location>
        <begin position="21"/>
        <end position="474"/>
    </location>
</feature>
<name>A0ABP8QHR8_9ACTN</name>
<feature type="transmembrane region" description="Helical" evidence="7">
    <location>
        <begin position="147"/>
        <end position="168"/>
    </location>
</feature>
<comment type="caution">
    <text evidence="9">The sequence shown here is derived from an EMBL/GenBank/DDBJ whole genome shotgun (WGS) entry which is preliminary data.</text>
</comment>
<feature type="transmembrane region" description="Helical" evidence="7">
    <location>
        <begin position="206"/>
        <end position="226"/>
    </location>
</feature>
<keyword evidence="3" id="KW-1003">Cell membrane</keyword>
<dbReference type="InterPro" id="IPR011701">
    <property type="entry name" value="MFS"/>
</dbReference>
<keyword evidence="6 7" id="KW-0472">Membrane</keyword>
<evidence type="ECO:0000256" key="5">
    <source>
        <dbReference type="ARBA" id="ARBA00022989"/>
    </source>
</evidence>
<dbReference type="Pfam" id="PF07690">
    <property type="entry name" value="MFS_1"/>
    <property type="match status" value="1"/>
</dbReference>
<gene>
    <name evidence="9" type="ORF">GCM10023191_054010</name>
</gene>
<evidence type="ECO:0000256" key="6">
    <source>
        <dbReference type="ARBA" id="ARBA00023136"/>
    </source>
</evidence>
<sequence length="474" mass="48313">MTSTSTETQRARPHAGPAWMVLSLACACQFMVILDSAIVNVALPSIDRDLGFKTTGLAWVVNGYLLTFAGFMLLGGRAADLFGHRRMLTAGLLLFSASSLVGGLATAAQVLVAARITQGMGAAMLAPATLAVINTSFTEDHARARAFGAWSAAGGVGGMAGAVAGGALTTGLSWRWVFLINVPIGAVLIVVAMMSLTGRRTGRRESLDLIGAVTGTAGLAALIYGVMQSADHDWTSTLVVGSATAGLLLLVVFTMVEARFATQPLMPLRLFRIRGVAAGNGMLLLFGGIAIAMWYFTSLFLQNVLGYGALRAGLGQTPAAVTFMVIARWAAGLLPRTGARPLVLAGCGALLAGFGWLSQTHAHSGYLTSMLGPTLLIAVGIGLTFPTLMAATTAEVPEGDAGIIGGLAVTASQAGGSIGLAVLATAASARTQMKAGGSSPAAALAAGYDRVFLMAAGLGLAIAVVSLLLPRRSH</sequence>
<dbReference type="CDD" id="cd17321">
    <property type="entry name" value="MFS_MMR_MDR_like"/>
    <property type="match status" value="1"/>
</dbReference>
<evidence type="ECO:0000313" key="9">
    <source>
        <dbReference type="EMBL" id="GAA4502447.1"/>
    </source>
</evidence>
<dbReference type="PANTHER" id="PTHR42718">
    <property type="entry name" value="MAJOR FACILITATOR SUPERFAMILY MULTIDRUG TRANSPORTER MFSC"/>
    <property type="match status" value="1"/>
</dbReference>
<feature type="transmembrane region" description="Helical" evidence="7">
    <location>
        <begin position="238"/>
        <end position="256"/>
    </location>
</feature>
<organism evidence="9 10">
    <name type="scientific">Actinoallomurus oryzae</name>
    <dbReference type="NCBI Taxonomy" id="502180"/>
    <lineage>
        <taxon>Bacteria</taxon>
        <taxon>Bacillati</taxon>
        <taxon>Actinomycetota</taxon>
        <taxon>Actinomycetes</taxon>
        <taxon>Streptosporangiales</taxon>
        <taxon>Thermomonosporaceae</taxon>
        <taxon>Actinoallomurus</taxon>
    </lineage>
</organism>